<evidence type="ECO:0000313" key="1">
    <source>
        <dbReference type="EMBL" id="MBC2575600.1"/>
    </source>
</evidence>
<dbReference type="PIRSF" id="PIRSF005902">
    <property type="entry name" value="DNase_TatD"/>
    <property type="match status" value="1"/>
</dbReference>
<dbReference type="EMBL" id="JABGBW010000001">
    <property type="protein sequence ID" value="MBC2575600.1"/>
    <property type="molecule type" value="Genomic_DNA"/>
</dbReference>
<accession>A0ABR6TJM5</accession>
<dbReference type="InterPro" id="IPR032466">
    <property type="entry name" value="Metal_Hydrolase"/>
</dbReference>
<dbReference type="InterPro" id="IPR001130">
    <property type="entry name" value="TatD-like"/>
</dbReference>
<dbReference type="Proteomes" id="UP000713904">
    <property type="component" value="Unassembled WGS sequence"/>
</dbReference>
<gene>
    <name evidence="1" type="ORF">HLB29_02770</name>
</gene>
<reference evidence="1 2" key="1">
    <citation type="submission" date="2020-05" db="EMBL/GenBank/DDBJ databases">
        <title>Draft genome of xy-202 and genomic insight in genome of the genus Peptostreptococcus.</title>
        <authorList>
            <person name="Zhang Z."/>
        </authorList>
    </citation>
    <scope>NUCLEOTIDE SEQUENCE [LARGE SCALE GENOMIC DNA]</scope>
    <source>
        <strain evidence="1 2">DSM 27025</strain>
    </source>
</reference>
<keyword evidence="2" id="KW-1185">Reference proteome</keyword>
<evidence type="ECO:0000313" key="2">
    <source>
        <dbReference type="Proteomes" id="UP000713904"/>
    </source>
</evidence>
<dbReference type="SUPFAM" id="SSF51556">
    <property type="entry name" value="Metallo-dependent hydrolases"/>
    <property type="match status" value="1"/>
</dbReference>
<dbReference type="Pfam" id="PF01026">
    <property type="entry name" value="TatD_DNase"/>
    <property type="match status" value="1"/>
</dbReference>
<keyword evidence="1" id="KW-0378">Hydrolase</keyword>
<dbReference type="PANTHER" id="PTHR46124">
    <property type="entry name" value="D-AMINOACYL-TRNA DEACYLASE"/>
    <property type="match status" value="1"/>
</dbReference>
<dbReference type="PANTHER" id="PTHR46124:SF2">
    <property type="entry name" value="D-AMINOACYL-TRNA DEACYLASE"/>
    <property type="match status" value="1"/>
</dbReference>
<dbReference type="Gene3D" id="3.20.20.140">
    <property type="entry name" value="Metal-dependent hydrolases"/>
    <property type="match status" value="1"/>
</dbReference>
<proteinExistence type="predicted"/>
<protein>
    <submittedName>
        <fullName evidence="1">TatD family hydrolase</fullName>
    </submittedName>
</protein>
<name>A0ABR6TJM5_9FIRM</name>
<sequence>MNKFLSKENILYDFHTHIGDYQEFISYYNQNIIPVINIRSKEEFLKIESFYERMCFESLLDNLDSNENKFINKSKKSKYGENLLKINENCGSLFLSTGVHPFDSDKFDKKYGQDYELLLKKSNLIGEIGMDGSWCEIDKNTQKKKFLKSLEIGKKLNMPIVLHTKGMEKDIFNIISNFDLTYIVHWYSCNNFNEEFIDLGCYFTFGPAIFEDNNIRKLAKGVSVDRILIETDGVDALEWLFKRKFNHKELRGILINVIEEIANLRSETFEYIYSNIIKNSERLLKGL</sequence>
<organism evidence="1 2">
    <name type="scientific">Peptostreptococcus canis</name>
    <dbReference type="NCBI Taxonomy" id="1159213"/>
    <lineage>
        <taxon>Bacteria</taxon>
        <taxon>Bacillati</taxon>
        <taxon>Bacillota</taxon>
        <taxon>Clostridia</taxon>
        <taxon>Peptostreptococcales</taxon>
        <taxon>Peptostreptococcaceae</taxon>
        <taxon>Peptostreptococcus</taxon>
    </lineage>
</organism>
<dbReference type="RefSeq" id="WP_185623596.1">
    <property type="nucleotide sequence ID" value="NZ_JABGBW010000001.1"/>
</dbReference>
<comment type="caution">
    <text evidence="1">The sequence shown here is derived from an EMBL/GenBank/DDBJ whole genome shotgun (WGS) entry which is preliminary data.</text>
</comment>
<dbReference type="GO" id="GO:0016787">
    <property type="term" value="F:hydrolase activity"/>
    <property type="evidence" value="ECO:0007669"/>
    <property type="project" value="UniProtKB-KW"/>
</dbReference>